<dbReference type="NCBIfam" id="NF012211">
    <property type="entry name" value="tand_rpt_95"/>
    <property type="match status" value="1"/>
</dbReference>
<reference evidence="1" key="2">
    <citation type="submission" date="2021-09" db="EMBL/GenBank/DDBJ databases">
        <authorList>
            <person name="Gilroy R."/>
        </authorList>
    </citation>
    <scope>NUCLEOTIDE SEQUENCE</scope>
    <source>
        <strain evidence="1">1647</strain>
    </source>
</reference>
<dbReference type="Gene3D" id="2.60.40.3440">
    <property type="match status" value="1"/>
</dbReference>
<dbReference type="EMBL" id="DYWO01000444">
    <property type="protein sequence ID" value="HJF51043.1"/>
    <property type="molecule type" value="Genomic_DNA"/>
</dbReference>
<proteinExistence type="predicted"/>
<evidence type="ECO:0000313" key="2">
    <source>
        <dbReference type="Proteomes" id="UP000775129"/>
    </source>
</evidence>
<name>A0A921GTT0_9MICO</name>
<dbReference type="AlphaFoldDB" id="A0A921GTT0"/>
<dbReference type="Gene3D" id="2.60.40.2810">
    <property type="match status" value="1"/>
</dbReference>
<dbReference type="Proteomes" id="UP000775129">
    <property type="component" value="Unassembled WGS sequence"/>
</dbReference>
<accession>A0A921GTT0</accession>
<protein>
    <submittedName>
        <fullName evidence="1">Ig-like domain-containing protein</fullName>
    </submittedName>
</protein>
<gene>
    <name evidence="1" type="ORF">K8W24_14855</name>
</gene>
<comment type="caution">
    <text evidence="1">The sequence shown here is derived from an EMBL/GenBank/DDBJ whole genome shotgun (WGS) entry which is preliminary data.</text>
</comment>
<sequence length="1014" mass="106226">MLDREKRQLRLGTRLRAVDLTEAGVSDAAGIELQAPGPESDRLAVATEDALLEVPLGRGEIVEHPAGGTGTPAVPVRAGSCAYGAWNGSLRYARICDGAEPVLEAVPEADAGAELVLRENHDLVVLDDASGSASWTIQKDMALVADWVITQDIQQDEKEVEEETVTTTITDVEEERDQENRPPVANDDEHGVRSGANVVLPVTRNDTDPDGDVLLADVKGAQPEAGTVTPIRGGTQLQVAVGEDASGTSAFTYEVSDGRGGTDTATVTLTVHAPGENTAPEPADQAITRVQVLSGESVTLNVLPYWEDPEGDAFYLADAAIAPEDLVTFRPDGTVTVDDAGLVTGPKQVALTFRDEHGAASEHVLEVEAVTDPELAPITTTDHLRVVTGRTGTVKPLVNDINPAGGQLELTHVEEVEGLEIEADPVTGTVRASGEVGTYYLQYTASATSASSTGLLRIDVVDPAEESLLPVPVDDMALATTGGDVLVDPLENDVDPTGGVLVLGSVQVPDGSGLKATVVGHHLLRVEASPDAEVGEEPIPLSYEVANSAGSTTGTVRVMLARTDTQFANPVGARDDGIVRAGDMVMLDVLDNDLSPTGSDLSLGEITDTAGLEGLGQVERHDQQIRFTADPSARGEATFTYEVLDATGRSGAARVTVRIVPADAPNTAPRPESLTARAVAGTSVRIPVPTSGIDPDGDSVMLMGASEPAPELGRIVSAHGTWIEYLPDEGAVGTDRFRYQVMDPSGAVGTAEVLVGVAAPTDRNQPPYAVDDQVDVRPEREIEVPVLENDSDPESDELSLVPDSIEPTTDIEVLPPDEHRSAQRITAVAPAEPGTHTILHRITDGQLASAATLTVRVDPNAPLLEPIATDDHVDPADVLDPDRGPIRVDLLANDRDPDGSVADLEVSLDTAAEGASLDGRILTLTPGEEQQRLRYTITDLDGQTSSGYVWVPGTSRIAPVWAGEPLEVVAGGEKSIDLADPANVRVRPGADGARIVDPSTVAAGHTDGTDLVVD</sequence>
<organism evidence="1 2">
    <name type="scientific">Brachybacterium paraconglomeratum</name>
    <dbReference type="NCBI Taxonomy" id="173362"/>
    <lineage>
        <taxon>Bacteria</taxon>
        <taxon>Bacillati</taxon>
        <taxon>Actinomycetota</taxon>
        <taxon>Actinomycetes</taxon>
        <taxon>Micrococcales</taxon>
        <taxon>Dermabacteraceae</taxon>
        <taxon>Brachybacterium</taxon>
    </lineage>
</organism>
<dbReference type="Pfam" id="PF17963">
    <property type="entry name" value="Big_9"/>
    <property type="match status" value="5"/>
</dbReference>
<reference evidence="1" key="1">
    <citation type="journal article" date="2021" name="PeerJ">
        <title>Extensive microbial diversity within the chicken gut microbiome revealed by metagenomics and culture.</title>
        <authorList>
            <person name="Gilroy R."/>
            <person name="Ravi A."/>
            <person name="Getino M."/>
            <person name="Pursley I."/>
            <person name="Horton D.L."/>
            <person name="Alikhan N.F."/>
            <person name="Baker D."/>
            <person name="Gharbi K."/>
            <person name="Hall N."/>
            <person name="Watson M."/>
            <person name="Adriaenssens E.M."/>
            <person name="Foster-Nyarko E."/>
            <person name="Jarju S."/>
            <person name="Secka A."/>
            <person name="Antonio M."/>
            <person name="Oren A."/>
            <person name="Chaudhuri R.R."/>
            <person name="La Ragione R."/>
            <person name="Hildebrand F."/>
            <person name="Pallen M.J."/>
        </authorList>
    </citation>
    <scope>NUCLEOTIDE SEQUENCE</scope>
    <source>
        <strain evidence="1">1647</strain>
    </source>
</reference>
<evidence type="ECO:0000313" key="1">
    <source>
        <dbReference type="EMBL" id="HJF51043.1"/>
    </source>
</evidence>